<dbReference type="Pfam" id="PF16289">
    <property type="entry name" value="PIN_12"/>
    <property type="match status" value="1"/>
</dbReference>
<organism evidence="3 4">
    <name type="scientific">Rhodococcus oxybenzonivorans</name>
    <dbReference type="NCBI Taxonomy" id="1990687"/>
    <lineage>
        <taxon>Bacteria</taxon>
        <taxon>Bacillati</taxon>
        <taxon>Actinomycetota</taxon>
        <taxon>Actinomycetes</taxon>
        <taxon>Mycobacteriales</taxon>
        <taxon>Nocardiaceae</taxon>
        <taxon>Rhodococcus</taxon>
    </lineage>
</organism>
<evidence type="ECO:0000313" key="3">
    <source>
        <dbReference type="EMBL" id="AWK70572.1"/>
    </source>
</evidence>
<reference evidence="3 4" key="1">
    <citation type="submission" date="2017-05" db="EMBL/GenBank/DDBJ databases">
        <title>Isolation of Rhodococcus sp. S2-17 biodegrading of BP-3.</title>
        <authorList>
            <person name="Lee Y."/>
            <person name="Kim K.H."/>
            <person name="Chun B.H."/>
            <person name="Jung H.S."/>
            <person name="Jeon C.O."/>
        </authorList>
    </citation>
    <scope>NUCLEOTIDE SEQUENCE [LARGE SCALE GENOMIC DNA]</scope>
    <source>
        <strain evidence="3 4">S2-17</strain>
    </source>
</reference>
<protein>
    <submittedName>
        <fullName evidence="3">DUF4935 domain-containing protein</fullName>
    </submittedName>
</protein>
<keyword evidence="4" id="KW-1185">Reference proteome</keyword>
<evidence type="ECO:0000313" key="4">
    <source>
        <dbReference type="Proteomes" id="UP000245711"/>
    </source>
</evidence>
<dbReference type="InterPro" id="IPR032557">
    <property type="entry name" value="DUF4935"/>
</dbReference>
<feature type="region of interest" description="Disordered" evidence="1">
    <location>
        <begin position="199"/>
        <end position="271"/>
    </location>
</feature>
<dbReference type="AlphaFoldDB" id="A0A2S2BPP0"/>
<name>A0A2S2BPP0_9NOCA</name>
<accession>A0A2S2BPP0</accession>
<dbReference type="Proteomes" id="UP000245711">
    <property type="component" value="Chromosome"/>
</dbReference>
<dbReference type="KEGG" id="roz:CBI38_02310"/>
<gene>
    <name evidence="3" type="ORF">CBI38_02310</name>
</gene>
<feature type="compositionally biased region" description="Low complexity" evidence="1">
    <location>
        <begin position="239"/>
        <end position="250"/>
    </location>
</feature>
<evidence type="ECO:0000259" key="2">
    <source>
        <dbReference type="Pfam" id="PF16289"/>
    </source>
</evidence>
<dbReference type="RefSeq" id="WP_109326062.1">
    <property type="nucleotide sequence ID" value="NZ_CP021354.1"/>
</dbReference>
<proteinExistence type="predicted"/>
<sequence>MLIVLDTSAVTRDSRFETFVRTAVDRGVRVAVPRLVLLEIADRYQRESAAMIEALTVQARMYDRLGLRDDLSLFVDVARAKAGGYVVALARELEKIGVEVIEPVGCSHVEIAQRAVQRRRPYREKKRYDGYAATVNWLTVLDLADRHPDGVVWVSANTRSFGGGEPSVWHDEIAAELRERRLDGRVWWATSLAEVDLHTEDLPGPEPEPVILDSSVPPPASPVERERPLIPSPPPVTVPRPRAAPQRIPPSGKADNGGRRGLGKMIGGRTRRVSVVEELDDVDFG</sequence>
<evidence type="ECO:0000256" key="1">
    <source>
        <dbReference type="SAM" id="MobiDB-lite"/>
    </source>
</evidence>
<dbReference type="EMBL" id="CP021354">
    <property type="protein sequence ID" value="AWK70572.1"/>
    <property type="molecule type" value="Genomic_DNA"/>
</dbReference>
<feature type="domain" description="DUF4935" evidence="2">
    <location>
        <begin position="3"/>
        <end position="161"/>
    </location>
</feature>
<dbReference type="OrthoDB" id="5121738at2"/>